<keyword evidence="2 5" id="KW-0328">Glycosyltransferase</keyword>
<keyword evidence="6" id="KW-1185">Reference proteome</keyword>
<dbReference type="RefSeq" id="WP_244022019.1">
    <property type="nucleotide sequence ID" value="NZ_JALHLF010000063.1"/>
</dbReference>
<evidence type="ECO:0000256" key="2">
    <source>
        <dbReference type="ARBA" id="ARBA00022676"/>
    </source>
</evidence>
<comment type="caution">
    <text evidence="5">The sequence shown here is derived from an EMBL/GenBank/DDBJ whole genome shotgun (WGS) entry which is preliminary data.</text>
</comment>
<dbReference type="InterPro" id="IPR029044">
    <property type="entry name" value="Nucleotide-diphossugar_trans"/>
</dbReference>
<evidence type="ECO:0000313" key="6">
    <source>
        <dbReference type="Proteomes" id="UP001162881"/>
    </source>
</evidence>
<proteinExistence type="inferred from homology"/>
<evidence type="ECO:0000256" key="1">
    <source>
        <dbReference type="ARBA" id="ARBA00006739"/>
    </source>
</evidence>
<sequence>MPAPAPALSVIMSVYNDAPFVGTAIESILTQSFTDFEFLIVDDHSADGSEAVLHEWAGRDARIRVLSRGEKGRVPALNRLLGEARGERIALMDSDDWCEPERFAKEMGFLDAHPDHGAVSCNCAVIDEAGNPFWRPPIDRPLTHEGILANLESGPLLNHNAVLFTRAALDAVGGYRAAYRHAEDYDLWLRLSRVTRLANLEENLVAYRIYPGQVSTAHIIEQTTNAGIAWLAHCATLAGQPDPTEGLPSLPALDELDTLFGPGAAAKVRRRVIERTLFAPDLLAAQGWPLLLDHARETEARGPLWRVAARLLKHRHPARAARLAAALVGA</sequence>
<organism evidence="5 6">
    <name type="scientific">Novosphingobium organovorum</name>
    <dbReference type="NCBI Taxonomy" id="2930092"/>
    <lineage>
        <taxon>Bacteria</taxon>
        <taxon>Pseudomonadati</taxon>
        <taxon>Pseudomonadota</taxon>
        <taxon>Alphaproteobacteria</taxon>
        <taxon>Sphingomonadales</taxon>
        <taxon>Sphingomonadaceae</taxon>
        <taxon>Novosphingobium</taxon>
    </lineage>
</organism>
<accession>A0ABT0BFN8</accession>
<keyword evidence="3 5" id="KW-0808">Transferase</keyword>
<dbReference type="Proteomes" id="UP001162881">
    <property type="component" value="Unassembled WGS sequence"/>
</dbReference>
<dbReference type="PANTHER" id="PTHR43685:SF5">
    <property type="entry name" value="GLYCOSYLTRANSFERASE EPSE-RELATED"/>
    <property type="match status" value="1"/>
</dbReference>
<evidence type="ECO:0000256" key="3">
    <source>
        <dbReference type="ARBA" id="ARBA00022679"/>
    </source>
</evidence>
<name>A0ABT0BFN8_9SPHN</name>
<dbReference type="PANTHER" id="PTHR43685">
    <property type="entry name" value="GLYCOSYLTRANSFERASE"/>
    <property type="match status" value="1"/>
</dbReference>
<dbReference type="SUPFAM" id="SSF53448">
    <property type="entry name" value="Nucleotide-diphospho-sugar transferases"/>
    <property type="match status" value="1"/>
</dbReference>
<gene>
    <name evidence="5" type="ORF">MTR62_14200</name>
</gene>
<evidence type="ECO:0000313" key="5">
    <source>
        <dbReference type="EMBL" id="MCJ2183836.1"/>
    </source>
</evidence>
<feature type="domain" description="Glycosyltransferase 2-like" evidence="4">
    <location>
        <begin position="9"/>
        <end position="152"/>
    </location>
</feature>
<dbReference type="EC" id="2.4.-.-" evidence="5"/>
<reference evidence="5" key="1">
    <citation type="submission" date="2022-03" db="EMBL/GenBank/DDBJ databases">
        <title>Identification of a novel bacterium isolated from mangrove sediments.</title>
        <authorList>
            <person name="Pan X."/>
        </authorList>
    </citation>
    <scope>NUCLEOTIDE SEQUENCE</scope>
    <source>
        <strain evidence="5">B1949</strain>
    </source>
</reference>
<evidence type="ECO:0000259" key="4">
    <source>
        <dbReference type="Pfam" id="PF00535"/>
    </source>
</evidence>
<dbReference type="EMBL" id="JALHLF010000063">
    <property type="protein sequence ID" value="MCJ2183836.1"/>
    <property type="molecule type" value="Genomic_DNA"/>
</dbReference>
<dbReference type="Gene3D" id="3.90.550.10">
    <property type="entry name" value="Spore Coat Polysaccharide Biosynthesis Protein SpsA, Chain A"/>
    <property type="match status" value="1"/>
</dbReference>
<dbReference type="InterPro" id="IPR050834">
    <property type="entry name" value="Glycosyltransf_2"/>
</dbReference>
<dbReference type="Pfam" id="PF00535">
    <property type="entry name" value="Glycos_transf_2"/>
    <property type="match status" value="1"/>
</dbReference>
<protein>
    <submittedName>
        <fullName evidence="5">Glycosyltransferase</fullName>
        <ecNumber evidence="5">2.4.-.-</ecNumber>
    </submittedName>
</protein>
<dbReference type="InterPro" id="IPR001173">
    <property type="entry name" value="Glyco_trans_2-like"/>
</dbReference>
<comment type="similarity">
    <text evidence="1">Belongs to the glycosyltransferase 2 family.</text>
</comment>
<dbReference type="GO" id="GO:0016757">
    <property type="term" value="F:glycosyltransferase activity"/>
    <property type="evidence" value="ECO:0007669"/>
    <property type="project" value="UniProtKB-KW"/>
</dbReference>